<sequence length="10" mass="1134">MLGLLLIKYA</sequence>
<proteinExistence type="evidence at transcript level"/>
<organism evidence="1">
    <name type="scientific">Medicago truncatula</name>
    <name type="common">Barrel medic</name>
    <name type="synonym">Medicago tribuloides</name>
    <dbReference type="NCBI Taxonomy" id="3880"/>
    <lineage>
        <taxon>Eukaryota</taxon>
        <taxon>Viridiplantae</taxon>
        <taxon>Streptophyta</taxon>
        <taxon>Embryophyta</taxon>
        <taxon>Tracheophyta</taxon>
        <taxon>Spermatophyta</taxon>
        <taxon>Magnoliopsida</taxon>
        <taxon>eudicotyledons</taxon>
        <taxon>Gunneridae</taxon>
        <taxon>Pentapetalae</taxon>
        <taxon>rosids</taxon>
        <taxon>fabids</taxon>
        <taxon>Fabales</taxon>
        <taxon>Fabaceae</taxon>
        <taxon>Papilionoideae</taxon>
        <taxon>50 kb inversion clade</taxon>
        <taxon>NPAAA clade</taxon>
        <taxon>Hologalegina</taxon>
        <taxon>IRL clade</taxon>
        <taxon>Trifolieae</taxon>
        <taxon>Medicago</taxon>
    </lineage>
</organism>
<accession>I3SXV5</accession>
<dbReference type="EMBL" id="BT145303">
    <property type="protein sequence ID" value="AFK45097.1"/>
    <property type="molecule type" value="mRNA"/>
</dbReference>
<reference evidence="1" key="1">
    <citation type="submission" date="2012-05" db="EMBL/GenBank/DDBJ databases">
        <authorList>
            <person name="Krishnakumar V."/>
            <person name="Cheung F."/>
            <person name="Xiao Y."/>
            <person name="Chan A."/>
            <person name="Moskal W.A."/>
            <person name="Town C.D."/>
        </authorList>
    </citation>
    <scope>NUCLEOTIDE SEQUENCE</scope>
</reference>
<protein>
    <submittedName>
        <fullName evidence="1">Uncharacterized protein</fullName>
    </submittedName>
</protein>
<evidence type="ECO:0000313" key="1">
    <source>
        <dbReference type="EMBL" id="AFK45097.1"/>
    </source>
</evidence>
<name>I3SXV5_MEDTR</name>